<dbReference type="GO" id="GO:0003677">
    <property type="term" value="F:DNA binding"/>
    <property type="evidence" value="ECO:0007669"/>
    <property type="project" value="InterPro"/>
</dbReference>
<accession>A0A917FX34</accession>
<dbReference type="RefSeq" id="WP_188531709.1">
    <property type="nucleotide sequence ID" value="NZ_BMGR01000009.1"/>
</dbReference>
<evidence type="ECO:0000259" key="1">
    <source>
        <dbReference type="Pfam" id="PF04397"/>
    </source>
</evidence>
<evidence type="ECO:0000313" key="2">
    <source>
        <dbReference type="EMBL" id="GGG09700.1"/>
    </source>
</evidence>
<protein>
    <recommendedName>
        <fullName evidence="1">HTH LytTR-type domain-containing protein</fullName>
    </recommendedName>
</protein>
<gene>
    <name evidence="2" type="ORF">GCM10010916_28220</name>
</gene>
<dbReference type="AlphaFoldDB" id="A0A917FX34"/>
<organism evidence="2 3">
    <name type="scientific">Paenibacillus abyssi</name>
    <dbReference type="NCBI Taxonomy" id="1340531"/>
    <lineage>
        <taxon>Bacteria</taxon>
        <taxon>Bacillati</taxon>
        <taxon>Bacillota</taxon>
        <taxon>Bacilli</taxon>
        <taxon>Bacillales</taxon>
        <taxon>Paenibacillaceae</taxon>
        <taxon>Paenibacillus</taxon>
    </lineage>
</organism>
<reference evidence="2" key="1">
    <citation type="journal article" date="2014" name="Int. J. Syst. Evol. Microbiol.">
        <title>Complete genome sequence of Corynebacterium casei LMG S-19264T (=DSM 44701T), isolated from a smear-ripened cheese.</title>
        <authorList>
            <consortium name="US DOE Joint Genome Institute (JGI-PGF)"/>
            <person name="Walter F."/>
            <person name="Albersmeier A."/>
            <person name="Kalinowski J."/>
            <person name="Ruckert C."/>
        </authorList>
    </citation>
    <scope>NUCLEOTIDE SEQUENCE</scope>
    <source>
        <strain evidence="2">CGMCC 1.12987</strain>
    </source>
</reference>
<dbReference type="EMBL" id="BMGR01000009">
    <property type="protein sequence ID" value="GGG09700.1"/>
    <property type="molecule type" value="Genomic_DNA"/>
</dbReference>
<sequence length="125" mass="14602">MQLSVTRDVEGKSGFCSVSIDDIVFIEFDRILNRLYVHTIDNIYYTMGTLKYFVEGLNGCGYDFRLVDRNNAVHLLKIKRLDQKHKIAYFEEEISKKSKRCTIAYRNFDEVVTILEKLNQPVVIA</sequence>
<dbReference type="Proteomes" id="UP000644756">
    <property type="component" value="Unassembled WGS sequence"/>
</dbReference>
<keyword evidence="3" id="KW-1185">Reference proteome</keyword>
<reference evidence="2" key="2">
    <citation type="submission" date="2020-09" db="EMBL/GenBank/DDBJ databases">
        <authorList>
            <person name="Sun Q."/>
            <person name="Zhou Y."/>
        </authorList>
    </citation>
    <scope>NUCLEOTIDE SEQUENCE</scope>
    <source>
        <strain evidence="2">CGMCC 1.12987</strain>
    </source>
</reference>
<proteinExistence type="predicted"/>
<dbReference type="Pfam" id="PF04397">
    <property type="entry name" value="LytTR"/>
    <property type="match status" value="1"/>
</dbReference>
<dbReference type="InterPro" id="IPR007492">
    <property type="entry name" value="LytTR_DNA-bd_dom"/>
</dbReference>
<name>A0A917FX34_9BACL</name>
<dbReference type="Gene3D" id="2.40.50.1020">
    <property type="entry name" value="LytTr DNA-binding domain"/>
    <property type="match status" value="1"/>
</dbReference>
<comment type="caution">
    <text evidence="2">The sequence shown here is derived from an EMBL/GenBank/DDBJ whole genome shotgun (WGS) entry which is preliminary data.</text>
</comment>
<evidence type="ECO:0000313" key="3">
    <source>
        <dbReference type="Proteomes" id="UP000644756"/>
    </source>
</evidence>
<feature type="domain" description="HTH LytTR-type" evidence="1">
    <location>
        <begin position="15"/>
        <end position="108"/>
    </location>
</feature>